<evidence type="ECO:0000313" key="2">
    <source>
        <dbReference type="Proteomes" id="UP000504844"/>
    </source>
</evidence>
<organism evidence="1 2">
    <name type="scientific">Deefgea piscis</name>
    <dbReference type="NCBI Taxonomy" id="2739061"/>
    <lineage>
        <taxon>Bacteria</taxon>
        <taxon>Pseudomonadati</taxon>
        <taxon>Pseudomonadota</taxon>
        <taxon>Betaproteobacteria</taxon>
        <taxon>Neisseriales</taxon>
        <taxon>Chitinibacteraceae</taxon>
        <taxon>Deefgea</taxon>
    </lineage>
</organism>
<sequence>METSEIRRLNLKRLAATYPSQTAFANAIYRELDQVGHLLSGRRNIGARLAKHIETALNLNNGSLSLPPPIAHDQNGQYNQSSEIDHNQQILAMLQTNPLPRDDAAAVYYLITRLSA</sequence>
<keyword evidence="2" id="KW-1185">Reference proteome</keyword>
<name>A0A6M8SQI2_9NEIS</name>
<protein>
    <submittedName>
        <fullName evidence="1">Uncharacterized protein</fullName>
    </submittedName>
</protein>
<accession>A0A6M8SQI2</accession>
<dbReference type="RefSeq" id="WP_173533967.1">
    <property type="nucleotide sequence ID" value="NZ_CP054143.1"/>
</dbReference>
<evidence type="ECO:0000313" key="1">
    <source>
        <dbReference type="EMBL" id="QKJ67465.1"/>
    </source>
</evidence>
<dbReference type="AlphaFoldDB" id="A0A6M8SQI2"/>
<proteinExistence type="predicted"/>
<reference evidence="1 2" key="1">
    <citation type="submission" date="2020-05" db="EMBL/GenBank/DDBJ databases">
        <title>Complete genome sequence of Deefgea sp. D17.</title>
        <authorList>
            <person name="Bae J.-W."/>
            <person name="Han J.E."/>
        </authorList>
    </citation>
    <scope>NUCLEOTIDE SEQUENCE [LARGE SCALE GENOMIC DNA]</scope>
    <source>
        <strain evidence="1 2">D17</strain>
    </source>
</reference>
<dbReference type="EMBL" id="CP054143">
    <property type="protein sequence ID" value="QKJ67465.1"/>
    <property type="molecule type" value="Genomic_DNA"/>
</dbReference>
<gene>
    <name evidence="1" type="ORF">HQN60_12535</name>
</gene>
<dbReference type="Proteomes" id="UP000504844">
    <property type="component" value="Chromosome"/>
</dbReference>
<dbReference type="KEGG" id="dee:HQN60_12535"/>